<dbReference type="PROSITE" id="PS51471">
    <property type="entry name" value="FE2OG_OXY"/>
    <property type="match status" value="1"/>
</dbReference>
<evidence type="ECO:0000256" key="4">
    <source>
        <dbReference type="ARBA" id="ARBA00006511"/>
    </source>
</evidence>
<dbReference type="SUPFAM" id="SSF48452">
    <property type="entry name" value="TPR-like"/>
    <property type="match status" value="1"/>
</dbReference>
<evidence type="ECO:0000256" key="13">
    <source>
        <dbReference type="SAM" id="Coils"/>
    </source>
</evidence>
<name>R7UDE4_CAPTE</name>
<evidence type="ECO:0000256" key="10">
    <source>
        <dbReference type="ARBA" id="ARBA00023002"/>
    </source>
</evidence>
<evidence type="ECO:0000313" key="18">
    <source>
        <dbReference type="Proteomes" id="UP000014760"/>
    </source>
</evidence>
<dbReference type="Pfam" id="PF08336">
    <property type="entry name" value="P4Ha_N"/>
    <property type="match status" value="1"/>
</dbReference>
<dbReference type="Proteomes" id="UP000014760">
    <property type="component" value="Unassembled WGS sequence"/>
</dbReference>
<dbReference type="InterPro" id="IPR006620">
    <property type="entry name" value="Pro_4_hyd_alph"/>
</dbReference>
<dbReference type="SMART" id="SM00702">
    <property type="entry name" value="P4Hc"/>
    <property type="match status" value="1"/>
</dbReference>
<dbReference type="InterPro" id="IPR011990">
    <property type="entry name" value="TPR-like_helical_dom_sf"/>
</dbReference>
<protein>
    <recommendedName>
        <fullName evidence="5">procollagen-proline 4-dioxygenase</fullName>
        <ecNumber evidence="5">1.14.11.2</ecNumber>
    </recommendedName>
</protein>
<reference evidence="17" key="3">
    <citation type="submission" date="2015-06" db="UniProtKB">
        <authorList>
            <consortium name="EnsemblMetazoa"/>
        </authorList>
    </citation>
    <scope>IDENTIFICATION</scope>
</reference>
<dbReference type="InterPro" id="IPR059068">
    <property type="entry name" value="TPR_P4H"/>
</dbReference>
<reference evidence="16 18" key="2">
    <citation type="journal article" date="2013" name="Nature">
        <title>Insights into bilaterian evolution from three spiralian genomes.</title>
        <authorList>
            <person name="Simakov O."/>
            <person name="Marletaz F."/>
            <person name="Cho S.J."/>
            <person name="Edsinger-Gonzales E."/>
            <person name="Havlak P."/>
            <person name="Hellsten U."/>
            <person name="Kuo D.H."/>
            <person name="Larsson T."/>
            <person name="Lv J."/>
            <person name="Arendt D."/>
            <person name="Savage R."/>
            <person name="Osoegawa K."/>
            <person name="de Jong P."/>
            <person name="Grimwood J."/>
            <person name="Chapman J.A."/>
            <person name="Shapiro H."/>
            <person name="Aerts A."/>
            <person name="Otillar R.P."/>
            <person name="Terry A.Y."/>
            <person name="Boore J.L."/>
            <person name="Grigoriev I.V."/>
            <person name="Lindberg D.R."/>
            <person name="Seaver E.C."/>
            <person name="Weisblat D.A."/>
            <person name="Putnam N.H."/>
            <person name="Rokhsar D.S."/>
        </authorList>
    </citation>
    <scope>NUCLEOTIDE SEQUENCE</scope>
    <source>
        <strain evidence="16 18">I ESC-2004</strain>
    </source>
</reference>
<evidence type="ECO:0000256" key="9">
    <source>
        <dbReference type="ARBA" id="ARBA00022964"/>
    </source>
</evidence>
<evidence type="ECO:0000256" key="8">
    <source>
        <dbReference type="ARBA" id="ARBA00022896"/>
    </source>
</evidence>
<keyword evidence="13" id="KW-0175">Coiled coil</keyword>
<evidence type="ECO:0000313" key="17">
    <source>
        <dbReference type="EnsemblMetazoa" id="CapteP167710"/>
    </source>
</evidence>
<evidence type="ECO:0000256" key="14">
    <source>
        <dbReference type="SAM" id="SignalP"/>
    </source>
</evidence>
<comment type="similarity">
    <text evidence="4">Belongs to the P4HA family.</text>
</comment>
<dbReference type="GO" id="GO:0005788">
    <property type="term" value="C:endoplasmic reticulum lumen"/>
    <property type="evidence" value="ECO:0007669"/>
    <property type="project" value="UniProtKB-SubCell"/>
</dbReference>
<feature type="coiled-coil region" evidence="13">
    <location>
        <begin position="24"/>
        <end position="72"/>
    </location>
</feature>
<dbReference type="Gene3D" id="2.60.120.620">
    <property type="entry name" value="q2cbj1_9rhob like domain"/>
    <property type="match status" value="1"/>
</dbReference>
<proteinExistence type="inferred from homology"/>
<evidence type="ECO:0000256" key="2">
    <source>
        <dbReference type="ARBA" id="ARBA00002035"/>
    </source>
</evidence>
<keyword evidence="7" id="KW-0256">Endoplasmic reticulum</keyword>
<dbReference type="InterPro" id="IPR013547">
    <property type="entry name" value="P4H_N"/>
</dbReference>
<evidence type="ECO:0000256" key="5">
    <source>
        <dbReference type="ARBA" id="ARBA00012269"/>
    </source>
</evidence>
<dbReference type="Gene3D" id="1.25.40.10">
    <property type="entry name" value="Tetratricopeptide repeat domain"/>
    <property type="match status" value="1"/>
</dbReference>
<dbReference type="OrthoDB" id="420380at2759"/>
<dbReference type="InterPro" id="IPR044862">
    <property type="entry name" value="Pro_4_hyd_alph_FE2OG_OXY"/>
</dbReference>
<evidence type="ECO:0000256" key="11">
    <source>
        <dbReference type="ARBA" id="ARBA00023004"/>
    </source>
</evidence>
<dbReference type="EMBL" id="AMQN01001459">
    <property type="status" value="NOT_ANNOTATED_CDS"/>
    <property type="molecule type" value="Genomic_DNA"/>
</dbReference>
<keyword evidence="12" id="KW-0325">Glycoprotein</keyword>
<evidence type="ECO:0000256" key="3">
    <source>
        <dbReference type="ARBA" id="ARBA00004319"/>
    </source>
</evidence>
<reference evidence="18" key="1">
    <citation type="submission" date="2012-12" db="EMBL/GenBank/DDBJ databases">
        <authorList>
            <person name="Hellsten U."/>
            <person name="Grimwood J."/>
            <person name="Chapman J.A."/>
            <person name="Shapiro H."/>
            <person name="Aerts A."/>
            <person name="Otillar R.P."/>
            <person name="Terry A.Y."/>
            <person name="Boore J.L."/>
            <person name="Simakov O."/>
            <person name="Marletaz F."/>
            <person name="Cho S.-J."/>
            <person name="Edsinger-Gonzales E."/>
            <person name="Havlak P."/>
            <person name="Kuo D.-H."/>
            <person name="Larsson T."/>
            <person name="Lv J."/>
            <person name="Arendt D."/>
            <person name="Savage R."/>
            <person name="Osoegawa K."/>
            <person name="de Jong P."/>
            <person name="Lindberg D.R."/>
            <person name="Seaver E.C."/>
            <person name="Weisblat D.A."/>
            <person name="Putnam N.H."/>
            <person name="Grigoriev I.V."/>
            <person name="Rokhsar D.S."/>
        </authorList>
    </citation>
    <scope>NUCLEOTIDE SEQUENCE</scope>
    <source>
        <strain evidence="18">I ESC-2004</strain>
    </source>
</reference>
<gene>
    <name evidence="16" type="ORF">CAPTEDRAFT_167710</name>
</gene>
<dbReference type="PANTHER" id="PTHR10869:SF244">
    <property type="entry name" value="PROLYL 4-HYDROXYLASE SUBUNIT ALPHA-2"/>
    <property type="match status" value="1"/>
</dbReference>
<dbReference type="Pfam" id="PF13640">
    <property type="entry name" value="2OG-FeII_Oxy_3"/>
    <property type="match status" value="1"/>
</dbReference>
<evidence type="ECO:0000256" key="6">
    <source>
        <dbReference type="ARBA" id="ARBA00022723"/>
    </source>
</evidence>
<dbReference type="STRING" id="283909.R7UDE4"/>
<evidence type="ECO:0000259" key="15">
    <source>
        <dbReference type="PROSITE" id="PS51471"/>
    </source>
</evidence>
<keyword evidence="10" id="KW-0560">Oxidoreductase</keyword>
<keyword evidence="6" id="KW-0479">Metal-binding</keyword>
<feature type="signal peptide" evidence="14">
    <location>
        <begin position="1"/>
        <end position="18"/>
    </location>
</feature>
<keyword evidence="8" id="KW-0847">Vitamin C</keyword>
<feature type="chain" id="PRO_5008787905" description="procollagen-proline 4-dioxygenase" evidence="14">
    <location>
        <begin position="19"/>
        <end position="535"/>
    </location>
</feature>
<dbReference type="FunFam" id="2.60.120.620:FF:000001">
    <property type="entry name" value="Prolyl 4-hydroxylase subunit alpha 2"/>
    <property type="match status" value="1"/>
</dbReference>
<feature type="coiled-coil region" evidence="13">
    <location>
        <begin position="239"/>
        <end position="266"/>
    </location>
</feature>
<dbReference type="InterPro" id="IPR005123">
    <property type="entry name" value="Oxoglu/Fe-dep_dioxygenase_dom"/>
</dbReference>
<dbReference type="FunFam" id="1.25.40.10:FF:000006">
    <property type="entry name" value="Prolyl 4-hydroxylase subunit alpha 2"/>
    <property type="match status" value="1"/>
</dbReference>
<dbReference type="GO" id="GO:0004656">
    <property type="term" value="F:procollagen-proline 4-dioxygenase activity"/>
    <property type="evidence" value="ECO:0007669"/>
    <property type="project" value="UniProtKB-EC"/>
</dbReference>
<dbReference type="HOGENOM" id="CLU_024155_1_1_1"/>
<evidence type="ECO:0000256" key="7">
    <source>
        <dbReference type="ARBA" id="ARBA00022824"/>
    </source>
</evidence>
<keyword evidence="11" id="KW-0408">Iron</keyword>
<dbReference type="InterPro" id="IPR045054">
    <property type="entry name" value="P4HA-like"/>
</dbReference>
<feature type="domain" description="Fe2OG dioxygenase" evidence="15">
    <location>
        <begin position="413"/>
        <end position="520"/>
    </location>
</feature>
<dbReference type="OMA" id="YLPHFDF"/>
<dbReference type="FunCoup" id="R7UDE4">
    <property type="interactions" value="317"/>
</dbReference>
<comment type="function">
    <text evidence="2">Catalyzes the post-translational formation of 4-hydroxyproline in -Xaa-Pro-Gly- sequences in collagens and other proteins.</text>
</comment>
<evidence type="ECO:0000256" key="12">
    <source>
        <dbReference type="ARBA" id="ARBA00023180"/>
    </source>
</evidence>
<dbReference type="EnsemblMetazoa" id="CapteT167710">
    <property type="protein sequence ID" value="CapteP167710"/>
    <property type="gene ID" value="CapteG167710"/>
</dbReference>
<keyword evidence="14" id="KW-0732">Signal</keyword>
<comment type="cofactor">
    <cofactor evidence="1">
        <name>L-ascorbate</name>
        <dbReference type="ChEBI" id="CHEBI:38290"/>
    </cofactor>
</comment>
<accession>R7UDE4</accession>
<sequence>MWTSVVLIIALVAGRVASDKFTALVELENILQQERTLAERLQEYIRVEEQRLDQLRDIAASMQEDNQRMSSDPVAHLGNPVNAFKFVKKLSVEWKEILNTLVLSNHSENFCRDVNDITQHFPSEDEDYPGTVTAMLRLQDTYALNPNDMAKGKLPGVKVPAVMSAHDCFEVGRVSYFEGDYYHAVQWMQLALEHYQDEKEKTISQAEALDYLSYSTYMQGNLYHARNLTEQWLQLEPEHSRAQSNLAHFEQAIKEKEEALAEESRIRVEREAFRNGRFEHDPDAYHATEFFQTYEALCRGEDVIPIKDAHKLTCQYRVWHPMFTINPLREETMNFDPWIAVYHQLMSDKDIDDIKALATPRLARATVVNSVTGELEFAKYRISKSGWLKDEEHPTVAKISNRCSALTNLSLSTVEELQIANYGIGGHYEPHFDYSRLAEVTSFDHWRGNRILTVIFYLSDVEAGGGTVFMTAGTKLRPEKGAAAVWYNLHPDGTGDDETKHAACPVLTGNKWVANKWFHERGQEFTRPCGQSPNS</sequence>
<organism evidence="16">
    <name type="scientific">Capitella teleta</name>
    <name type="common">Polychaete worm</name>
    <dbReference type="NCBI Taxonomy" id="283909"/>
    <lineage>
        <taxon>Eukaryota</taxon>
        <taxon>Metazoa</taxon>
        <taxon>Spiralia</taxon>
        <taxon>Lophotrochozoa</taxon>
        <taxon>Annelida</taxon>
        <taxon>Polychaeta</taxon>
        <taxon>Sedentaria</taxon>
        <taxon>Scolecida</taxon>
        <taxon>Capitellidae</taxon>
        <taxon>Capitella</taxon>
    </lineage>
</organism>
<evidence type="ECO:0000256" key="1">
    <source>
        <dbReference type="ARBA" id="ARBA00001961"/>
    </source>
</evidence>
<dbReference type="AlphaFoldDB" id="R7UDE4"/>
<evidence type="ECO:0000313" key="16">
    <source>
        <dbReference type="EMBL" id="ELU04126.1"/>
    </source>
</evidence>
<dbReference type="EMBL" id="KB302615">
    <property type="protein sequence ID" value="ELU04126.1"/>
    <property type="molecule type" value="Genomic_DNA"/>
</dbReference>
<comment type="subcellular location">
    <subcellularLocation>
        <location evidence="3">Endoplasmic reticulum lumen</location>
    </subcellularLocation>
</comment>
<dbReference type="GO" id="GO:0005506">
    <property type="term" value="F:iron ion binding"/>
    <property type="evidence" value="ECO:0007669"/>
    <property type="project" value="InterPro"/>
</dbReference>
<dbReference type="PANTHER" id="PTHR10869">
    <property type="entry name" value="PROLYL 4-HYDROXYLASE ALPHA SUBUNIT"/>
    <property type="match status" value="1"/>
</dbReference>
<keyword evidence="9" id="KW-0223">Dioxygenase</keyword>
<dbReference type="Pfam" id="PF23558">
    <property type="entry name" value="TPR_P4H"/>
    <property type="match status" value="1"/>
</dbReference>
<dbReference type="GO" id="GO:0031418">
    <property type="term" value="F:L-ascorbic acid binding"/>
    <property type="evidence" value="ECO:0007669"/>
    <property type="project" value="UniProtKB-KW"/>
</dbReference>
<dbReference type="Gene3D" id="6.10.140.1460">
    <property type="match status" value="1"/>
</dbReference>
<keyword evidence="18" id="KW-1185">Reference proteome</keyword>
<dbReference type="EC" id="1.14.11.2" evidence="5"/>